<evidence type="ECO:0000313" key="3">
    <source>
        <dbReference type="Proteomes" id="UP001220610"/>
    </source>
</evidence>
<gene>
    <name evidence="2" type="ORF">P0Y53_13480</name>
</gene>
<feature type="domain" description="DUF2383" evidence="1">
    <location>
        <begin position="7"/>
        <end position="118"/>
    </location>
</feature>
<dbReference type="InterPro" id="IPR016920">
    <property type="entry name" value="UCP029477"/>
</dbReference>
<dbReference type="Proteomes" id="UP001220610">
    <property type="component" value="Chromosome"/>
</dbReference>
<dbReference type="AlphaFoldDB" id="A0AAJ5WPP6"/>
<dbReference type="InterPro" id="IPR012347">
    <property type="entry name" value="Ferritin-like"/>
</dbReference>
<dbReference type="Gene3D" id="1.20.1260.10">
    <property type="match status" value="1"/>
</dbReference>
<dbReference type="SUPFAM" id="SSF47240">
    <property type="entry name" value="Ferritin-like"/>
    <property type="match status" value="1"/>
</dbReference>
<evidence type="ECO:0000313" key="2">
    <source>
        <dbReference type="EMBL" id="WEK33497.1"/>
    </source>
</evidence>
<accession>A0AAJ5WPP6</accession>
<sequence length="156" mass="17784">MKYNEELIDVLNDLIQINNDRITGYEKAVEETKDIDDDLRSVFRRMADESRQHKAELVLEVQKRGANADVDSTTNSGKIYRAWMGLKATFTGKDRHAVLASCEFGEDAAQKAYQQALESDATMDADIRQLIVKQKSALKESHDLIKRYRDMEAVAK</sequence>
<evidence type="ECO:0000259" key="1">
    <source>
        <dbReference type="Pfam" id="PF09537"/>
    </source>
</evidence>
<protein>
    <submittedName>
        <fullName evidence="2">PA2169 family four-helix-bundle protein</fullName>
    </submittedName>
</protein>
<dbReference type="Pfam" id="PF09537">
    <property type="entry name" value="DUF2383"/>
    <property type="match status" value="1"/>
</dbReference>
<dbReference type="InterPro" id="IPR009078">
    <property type="entry name" value="Ferritin-like_SF"/>
</dbReference>
<dbReference type="InterPro" id="IPR019052">
    <property type="entry name" value="DUF2383"/>
</dbReference>
<dbReference type="InterPro" id="IPR011971">
    <property type="entry name" value="CHP02284"/>
</dbReference>
<dbReference type="EMBL" id="CP119311">
    <property type="protein sequence ID" value="WEK33497.1"/>
    <property type="molecule type" value="Genomic_DNA"/>
</dbReference>
<proteinExistence type="predicted"/>
<dbReference type="PIRSF" id="PIRSF029477">
    <property type="entry name" value="UCP029477"/>
    <property type="match status" value="1"/>
</dbReference>
<reference evidence="2" key="1">
    <citation type="submission" date="2023-03" db="EMBL/GenBank/DDBJ databases">
        <title>Andean soil-derived lignocellulolytic bacterial consortium as a source of novel taxa and putative plastic-active enzymes.</title>
        <authorList>
            <person name="Diaz-Garcia L."/>
            <person name="Chuvochina M."/>
            <person name="Feuerriegel G."/>
            <person name="Bunk B."/>
            <person name="Sproer C."/>
            <person name="Streit W.R."/>
            <person name="Rodriguez L.M."/>
            <person name="Overmann J."/>
            <person name="Jimenez D.J."/>
        </authorList>
    </citation>
    <scope>NUCLEOTIDE SEQUENCE</scope>
    <source>
        <strain evidence="2">MAG 7</strain>
    </source>
</reference>
<name>A0AAJ5WPP6_9BACT</name>
<organism evidence="2 3">
    <name type="scientific">Candidatus Pseudobacter hemicellulosilyticus</name>
    <dbReference type="NCBI Taxonomy" id="3121375"/>
    <lineage>
        <taxon>Bacteria</taxon>
        <taxon>Pseudomonadati</taxon>
        <taxon>Bacteroidota</taxon>
        <taxon>Chitinophagia</taxon>
        <taxon>Chitinophagales</taxon>
        <taxon>Chitinophagaceae</taxon>
        <taxon>Pseudobacter</taxon>
    </lineage>
</organism>
<dbReference type="NCBIfam" id="TIGR02284">
    <property type="entry name" value="PA2169 family four-helix-bundle protein"/>
    <property type="match status" value="1"/>
</dbReference>